<dbReference type="Proteomes" id="UP000558488">
    <property type="component" value="Unassembled WGS sequence"/>
</dbReference>
<dbReference type="EMBL" id="JACAGB010000004">
    <property type="protein sequence ID" value="KAF6366514.1"/>
    <property type="molecule type" value="Genomic_DNA"/>
</dbReference>
<evidence type="ECO:0000256" key="1">
    <source>
        <dbReference type="SAM" id="SignalP"/>
    </source>
</evidence>
<gene>
    <name evidence="2" type="ORF">mPipKuh1_009916</name>
</gene>
<evidence type="ECO:0000313" key="2">
    <source>
        <dbReference type="EMBL" id="KAF6366514.1"/>
    </source>
</evidence>
<sequence>MALPFTEPWMWASLNLSYLLCVTFGQSGVRMLVQVYKTLTNCQLQSRYLTKHENSYHSFFSWFRMGERHMTFDPRVKMANGVAFGDLVSAGSEANSLCWILAIWEGECTVVRAVGQCISPGGSVNSDFGLSQESRACKAMQTVNCKGHMFIVTFTWAPLSII</sequence>
<evidence type="ECO:0000313" key="3">
    <source>
        <dbReference type="Proteomes" id="UP000558488"/>
    </source>
</evidence>
<proteinExistence type="predicted"/>
<protein>
    <submittedName>
        <fullName evidence="2">Uncharacterized protein</fullName>
    </submittedName>
</protein>
<feature type="signal peptide" evidence="1">
    <location>
        <begin position="1"/>
        <end position="25"/>
    </location>
</feature>
<comment type="caution">
    <text evidence="2">The sequence shown here is derived from an EMBL/GenBank/DDBJ whole genome shotgun (WGS) entry which is preliminary data.</text>
</comment>
<organism evidence="2 3">
    <name type="scientific">Pipistrellus kuhlii</name>
    <name type="common">Kuhl's pipistrelle</name>
    <dbReference type="NCBI Taxonomy" id="59472"/>
    <lineage>
        <taxon>Eukaryota</taxon>
        <taxon>Metazoa</taxon>
        <taxon>Chordata</taxon>
        <taxon>Craniata</taxon>
        <taxon>Vertebrata</taxon>
        <taxon>Euteleostomi</taxon>
        <taxon>Mammalia</taxon>
        <taxon>Eutheria</taxon>
        <taxon>Laurasiatheria</taxon>
        <taxon>Chiroptera</taxon>
        <taxon>Yangochiroptera</taxon>
        <taxon>Vespertilionidae</taxon>
        <taxon>Pipistrellus</taxon>
    </lineage>
</organism>
<reference evidence="2 3" key="1">
    <citation type="journal article" date="2020" name="Nature">
        <title>Six reference-quality genomes reveal evolution of bat adaptations.</title>
        <authorList>
            <person name="Jebb D."/>
            <person name="Huang Z."/>
            <person name="Pippel M."/>
            <person name="Hughes G.M."/>
            <person name="Lavrichenko K."/>
            <person name="Devanna P."/>
            <person name="Winkler S."/>
            <person name="Jermiin L.S."/>
            <person name="Skirmuntt E.C."/>
            <person name="Katzourakis A."/>
            <person name="Burkitt-Gray L."/>
            <person name="Ray D.A."/>
            <person name="Sullivan K.A.M."/>
            <person name="Roscito J.G."/>
            <person name="Kirilenko B.M."/>
            <person name="Davalos L.M."/>
            <person name="Corthals A.P."/>
            <person name="Power M.L."/>
            <person name="Jones G."/>
            <person name="Ransome R.D."/>
            <person name="Dechmann D.K.N."/>
            <person name="Locatelli A.G."/>
            <person name="Puechmaille S.J."/>
            <person name="Fedrigo O."/>
            <person name="Jarvis E.D."/>
            <person name="Hiller M."/>
            <person name="Vernes S.C."/>
            <person name="Myers E.W."/>
            <person name="Teeling E.C."/>
        </authorList>
    </citation>
    <scope>NUCLEOTIDE SEQUENCE [LARGE SCALE GENOMIC DNA]</scope>
    <source>
        <strain evidence="2">MPipKuh1</strain>
        <tissue evidence="2">Flight muscle</tissue>
    </source>
</reference>
<feature type="chain" id="PRO_5029578336" evidence="1">
    <location>
        <begin position="26"/>
        <end position="162"/>
    </location>
</feature>
<dbReference type="AlphaFoldDB" id="A0A7J7YX96"/>
<accession>A0A7J7YX96</accession>
<keyword evidence="1" id="KW-0732">Signal</keyword>
<keyword evidence="3" id="KW-1185">Reference proteome</keyword>
<name>A0A7J7YX96_PIPKU</name>